<feature type="domain" description="Smf/DprA SLOG" evidence="1">
    <location>
        <begin position="109"/>
        <end position="264"/>
    </location>
</feature>
<evidence type="ECO:0000313" key="2">
    <source>
        <dbReference type="EMBL" id="MBW7569616.1"/>
    </source>
</evidence>
<reference evidence="2 3" key="1">
    <citation type="submission" date="2021-03" db="EMBL/GenBank/DDBJ databases">
        <title>Succinivibrio sp. nov. isolated from feces of cow.</title>
        <authorList>
            <person name="Choi J.-Y."/>
        </authorList>
    </citation>
    <scope>NUCLEOTIDE SEQUENCE [LARGE SCALE GENOMIC DNA]</scope>
    <source>
        <strain evidence="2 3">AGMB01872</strain>
    </source>
</reference>
<evidence type="ECO:0000313" key="3">
    <source>
        <dbReference type="Proteomes" id="UP000731465"/>
    </source>
</evidence>
<accession>A0ABS7DET1</accession>
<gene>
    <name evidence="2" type="ORF">J5V48_01780</name>
</gene>
<protein>
    <submittedName>
        <fullName evidence="2">DNA-processing protein DprA</fullName>
    </submittedName>
</protein>
<dbReference type="EMBL" id="JAGFNY010000003">
    <property type="protein sequence ID" value="MBW7569616.1"/>
    <property type="molecule type" value="Genomic_DNA"/>
</dbReference>
<name>A0ABS7DET1_9GAMM</name>
<evidence type="ECO:0000259" key="1">
    <source>
        <dbReference type="Pfam" id="PF02481"/>
    </source>
</evidence>
<dbReference type="InterPro" id="IPR057666">
    <property type="entry name" value="DrpA_SLOG"/>
</dbReference>
<dbReference type="Gene3D" id="3.40.50.450">
    <property type="match status" value="1"/>
</dbReference>
<dbReference type="RefSeq" id="WP_219936383.1">
    <property type="nucleotide sequence ID" value="NZ_JAGFNY010000003.1"/>
</dbReference>
<dbReference type="Proteomes" id="UP000731465">
    <property type="component" value="Unassembled WGS sequence"/>
</dbReference>
<dbReference type="SUPFAM" id="SSF102405">
    <property type="entry name" value="MCP/YpsA-like"/>
    <property type="match status" value="1"/>
</dbReference>
<organism evidence="2 3">
    <name type="scientific">Succinivibrio faecicola</name>
    <dbReference type="NCBI Taxonomy" id="2820300"/>
    <lineage>
        <taxon>Bacteria</taxon>
        <taxon>Pseudomonadati</taxon>
        <taxon>Pseudomonadota</taxon>
        <taxon>Gammaproteobacteria</taxon>
        <taxon>Aeromonadales</taxon>
        <taxon>Succinivibrionaceae</taxon>
        <taxon>Succinivibrio</taxon>
    </lineage>
</organism>
<proteinExistence type="predicted"/>
<comment type="caution">
    <text evidence="2">The sequence shown here is derived from an EMBL/GenBank/DDBJ whole genome shotgun (WGS) entry which is preliminary data.</text>
</comment>
<dbReference type="Pfam" id="PF02481">
    <property type="entry name" value="DNA_processg_A"/>
    <property type="match status" value="1"/>
</dbReference>
<sequence>MELSDNELVTLLLCSDIALNESGLYPLTDAAYSCFAKALFKSNLEPANLFSMSENSIYDLVNQNKELFSKLKNKDFETRIPALLKRHTQLYIQLSKLQNEGVRVVTRANKELYPSKLRNKFSKSSFALPSVIYYSGNIQNIDNIDFLGVVGSRNIDDDSESVSFTNKLVELAVENNYGISSGGAKGIDTISQVQADKNGGFTVISVSDSLTKKINIKEVRESIMDGRSVYLSLSSPYSRFSGINAMNRNKLIYGCSNYTAVITCSYQTKTVRGKTVIDMNKGGTWVGAHECVKNELSKLLVRSNGEYTSPGNDELIKTVKCIEIKQSDLLCAKDFESLLNSKSEKEIPVYKTPVQTELNFGL</sequence>
<keyword evidence="3" id="KW-1185">Reference proteome</keyword>